<reference evidence="3 4" key="1">
    <citation type="journal article" date="2015" name="Genome Announc.">
        <title>Draft Genome of the Euendolithic (true boring) Cyanobacterium Mastigocoleus testarum strain BC008.</title>
        <authorList>
            <person name="Guida B.S."/>
            <person name="Garcia-Pichel F."/>
        </authorList>
    </citation>
    <scope>NUCLEOTIDE SEQUENCE [LARGE SCALE GENOMIC DNA]</scope>
    <source>
        <strain evidence="3 4">BC008</strain>
    </source>
</reference>
<evidence type="ECO:0000313" key="3">
    <source>
        <dbReference type="EMBL" id="KST65942.1"/>
    </source>
</evidence>
<dbReference type="Pfam" id="PF23169">
    <property type="entry name" value="HalD"/>
    <property type="match status" value="1"/>
</dbReference>
<comment type="caution">
    <text evidence="3">The sequence shown here is derived from an EMBL/GenBank/DDBJ whole genome shotgun (WGS) entry which is preliminary data.</text>
</comment>
<evidence type="ECO:0000259" key="2">
    <source>
        <dbReference type="PROSITE" id="PS51471"/>
    </source>
</evidence>
<feature type="domain" description="Fe2OG dioxygenase" evidence="2">
    <location>
        <begin position="144"/>
        <end position="255"/>
    </location>
</feature>
<dbReference type="Proteomes" id="UP000053372">
    <property type="component" value="Unassembled WGS sequence"/>
</dbReference>
<comment type="similarity">
    <text evidence="1">Belongs to the iron/ascorbate-dependent oxidoreductase family.</text>
</comment>
<dbReference type="InterPro" id="IPR056470">
    <property type="entry name" value="BesD/HalB-like"/>
</dbReference>
<sequence>MISNKVTFPPLKIEEIINFSDYPITDLSQKKSIDLINNCRQQLQEQGCCILSNFLTTQGLFNAQEESKKLAPAAYYAKRRTNAFKTDDNPSLPLDHPVRFFMERTNAFVPQNKFAPDSLFLNLYHAKIFQQFIATCLKTKVIYEYDDPLAGMVLNILPPGCQHPWHYDENDFSIVLMIQPALDGGIFEYARNIRTPNNENFPLVSKVLSETYEGTKKVNLQPGDLQIFYGKSSLHRVTKTIGDRQRHTAIFSYTRKNNVIGKITDTKLLFGQTTSEHEQK</sequence>
<evidence type="ECO:0000256" key="1">
    <source>
        <dbReference type="RuleBase" id="RU003682"/>
    </source>
</evidence>
<dbReference type="SUPFAM" id="SSF51197">
    <property type="entry name" value="Clavaminate synthase-like"/>
    <property type="match status" value="1"/>
</dbReference>
<dbReference type="GO" id="GO:0046872">
    <property type="term" value="F:metal ion binding"/>
    <property type="evidence" value="ECO:0007669"/>
    <property type="project" value="UniProtKB-KW"/>
</dbReference>
<dbReference type="OrthoDB" id="509838at2"/>
<dbReference type="AlphaFoldDB" id="A0A0V7ZNV9"/>
<gene>
    <name evidence="3" type="ORF">BC008_23195</name>
</gene>
<dbReference type="InterPro" id="IPR005123">
    <property type="entry name" value="Oxoglu/Fe-dep_dioxygenase_dom"/>
</dbReference>
<organism evidence="3 4">
    <name type="scientific">Mastigocoleus testarum BC008</name>
    <dbReference type="NCBI Taxonomy" id="371196"/>
    <lineage>
        <taxon>Bacteria</taxon>
        <taxon>Bacillati</taxon>
        <taxon>Cyanobacteriota</taxon>
        <taxon>Cyanophyceae</taxon>
        <taxon>Nostocales</taxon>
        <taxon>Hapalosiphonaceae</taxon>
        <taxon>Mastigocoleus</taxon>
    </lineage>
</organism>
<dbReference type="EMBL" id="LMTZ01000102">
    <property type="protein sequence ID" value="KST65942.1"/>
    <property type="molecule type" value="Genomic_DNA"/>
</dbReference>
<keyword evidence="1" id="KW-0408">Iron</keyword>
<keyword evidence="4" id="KW-1185">Reference proteome</keyword>
<accession>A0A0V7ZNV9</accession>
<keyword evidence="1" id="KW-0479">Metal-binding</keyword>
<dbReference type="PROSITE" id="PS51471">
    <property type="entry name" value="FE2OG_OXY"/>
    <property type="match status" value="1"/>
</dbReference>
<dbReference type="RefSeq" id="WP_058183935.1">
    <property type="nucleotide sequence ID" value="NZ_LMTZ01000102.1"/>
</dbReference>
<evidence type="ECO:0000313" key="4">
    <source>
        <dbReference type="Proteomes" id="UP000053372"/>
    </source>
</evidence>
<name>A0A0V7ZNV9_9CYAN</name>
<keyword evidence="1" id="KW-0560">Oxidoreductase</keyword>
<dbReference type="GO" id="GO:0016491">
    <property type="term" value="F:oxidoreductase activity"/>
    <property type="evidence" value="ECO:0007669"/>
    <property type="project" value="UniProtKB-KW"/>
</dbReference>
<proteinExistence type="inferred from homology"/>
<protein>
    <recommendedName>
        <fullName evidence="2">Fe2OG dioxygenase domain-containing protein</fullName>
    </recommendedName>
</protein>
<dbReference type="Gene3D" id="2.60.120.620">
    <property type="entry name" value="q2cbj1_9rhob like domain"/>
    <property type="match status" value="1"/>
</dbReference>